<keyword evidence="1" id="KW-0732">Signal</keyword>
<sequence length="154" mass="17568">MQFTRFSALVALMLMAGLVQAEARVEGEVEYGLFISQYQDLKPGERVLTQNQQPIERGELIPAKLGSKFGLRYRLSGKTADGPPLTLLYLTPGVTTPDGNRHDKFVVVQKLVPDADQDTMAFEFTEPYEIVPGEWRFLVFQEDRKLVEQRFMVR</sequence>
<feature type="domain" description="DUF3859" evidence="2">
    <location>
        <begin position="25"/>
        <end position="153"/>
    </location>
</feature>
<name>A0ABY5H8L7_9PSED</name>
<evidence type="ECO:0000313" key="3">
    <source>
        <dbReference type="EMBL" id="UTW07759.1"/>
    </source>
</evidence>
<reference evidence="3" key="1">
    <citation type="submission" date="2021-04" db="EMBL/GenBank/DDBJ databases">
        <title>Oceanospirillales bacteria with DddD are important DMSP degraders in coastal seawater.</title>
        <authorList>
            <person name="Liu J."/>
        </authorList>
    </citation>
    <scope>NUCLEOTIDE SEQUENCE</scope>
    <source>
        <strain evidence="3">D13-4</strain>
    </source>
</reference>
<dbReference type="Proteomes" id="UP001059672">
    <property type="component" value="Chromosome"/>
</dbReference>
<gene>
    <name evidence="3" type="ORF">KDW96_00005</name>
</gene>
<protein>
    <submittedName>
        <fullName evidence="3">DUF3859 domain-containing protein</fullName>
    </submittedName>
</protein>
<evidence type="ECO:0000259" key="2">
    <source>
        <dbReference type="Pfam" id="PF12975"/>
    </source>
</evidence>
<keyword evidence="4" id="KW-1185">Reference proteome</keyword>
<organism evidence="3 4">
    <name type="scientific">Pseudomonas benzenivorans</name>
    <dbReference type="NCBI Taxonomy" id="556533"/>
    <lineage>
        <taxon>Bacteria</taxon>
        <taxon>Pseudomonadati</taxon>
        <taxon>Pseudomonadota</taxon>
        <taxon>Gammaproteobacteria</taxon>
        <taxon>Pseudomonadales</taxon>
        <taxon>Pseudomonadaceae</taxon>
        <taxon>Pseudomonas</taxon>
    </lineage>
</organism>
<dbReference type="Pfam" id="PF12975">
    <property type="entry name" value="DUF3859"/>
    <property type="match status" value="1"/>
</dbReference>
<evidence type="ECO:0000313" key="4">
    <source>
        <dbReference type="Proteomes" id="UP001059672"/>
    </source>
</evidence>
<feature type="chain" id="PRO_5045150179" evidence="1">
    <location>
        <begin position="22"/>
        <end position="154"/>
    </location>
</feature>
<dbReference type="RefSeq" id="WP_255838345.1">
    <property type="nucleotide sequence ID" value="NZ_CP073346.1"/>
</dbReference>
<evidence type="ECO:0000256" key="1">
    <source>
        <dbReference type="SAM" id="SignalP"/>
    </source>
</evidence>
<accession>A0ABY5H8L7</accession>
<dbReference type="InterPro" id="IPR024331">
    <property type="entry name" value="DUF3859"/>
</dbReference>
<dbReference type="EMBL" id="CP073346">
    <property type="protein sequence ID" value="UTW07759.1"/>
    <property type="molecule type" value="Genomic_DNA"/>
</dbReference>
<proteinExistence type="predicted"/>
<dbReference type="Gene3D" id="2.60.40.2390">
    <property type="match status" value="1"/>
</dbReference>
<feature type="signal peptide" evidence="1">
    <location>
        <begin position="1"/>
        <end position="21"/>
    </location>
</feature>